<protein>
    <submittedName>
        <fullName evidence="1">Uncharacterized protein</fullName>
    </submittedName>
</protein>
<dbReference type="Proteomes" id="UP000299102">
    <property type="component" value="Unassembled WGS sequence"/>
</dbReference>
<dbReference type="EMBL" id="BGZK01002442">
    <property type="protein sequence ID" value="GBP93985.1"/>
    <property type="molecule type" value="Genomic_DNA"/>
</dbReference>
<proteinExistence type="predicted"/>
<keyword evidence="2" id="KW-1185">Reference proteome</keyword>
<dbReference type="AlphaFoldDB" id="A0A4C2A4S9"/>
<gene>
    <name evidence="1" type="ORF">EVAR_68405_1</name>
</gene>
<evidence type="ECO:0000313" key="2">
    <source>
        <dbReference type="Proteomes" id="UP000299102"/>
    </source>
</evidence>
<reference evidence="1 2" key="1">
    <citation type="journal article" date="2019" name="Commun. Biol.">
        <title>The bagworm genome reveals a unique fibroin gene that provides high tensile strength.</title>
        <authorList>
            <person name="Kono N."/>
            <person name="Nakamura H."/>
            <person name="Ohtoshi R."/>
            <person name="Tomita M."/>
            <person name="Numata K."/>
            <person name="Arakawa K."/>
        </authorList>
    </citation>
    <scope>NUCLEOTIDE SEQUENCE [LARGE SCALE GENOMIC DNA]</scope>
</reference>
<name>A0A4C2A4S9_EUMVA</name>
<accession>A0A4C2A4S9</accession>
<organism evidence="1 2">
    <name type="scientific">Eumeta variegata</name>
    <name type="common">Bagworm moth</name>
    <name type="synonym">Eumeta japonica</name>
    <dbReference type="NCBI Taxonomy" id="151549"/>
    <lineage>
        <taxon>Eukaryota</taxon>
        <taxon>Metazoa</taxon>
        <taxon>Ecdysozoa</taxon>
        <taxon>Arthropoda</taxon>
        <taxon>Hexapoda</taxon>
        <taxon>Insecta</taxon>
        <taxon>Pterygota</taxon>
        <taxon>Neoptera</taxon>
        <taxon>Endopterygota</taxon>
        <taxon>Lepidoptera</taxon>
        <taxon>Glossata</taxon>
        <taxon>Ditrysia</taxon>
        <taxon>Tineoidea</taxon>
        <taxon>Psychidae</taxon>
        <taxon>Oiketicinae</taxon>
        <taxon>Eumeta</taxon>
    </lineage>
</organism>
<sequence length="183" mass="20534">MYGELQRARPLVEWSRHYDLIPYHLPAAAAAAAAAGLLPDIYSKFLFGHLDALATCSVYPGQSPGTRLTPINQIQYLLLVRNLCAQTSPLRDGRFYGTKIDSALTKNYIDIQYTINGCCQKLAVRSYVVSKGPELHLVTPEKRPRDRSGPYLRRIGVYYNSAPSQITSLFRDQSLYESVMFGL</sequence>
<evidence type="ECO:0000313" key="1">
    <source>
        <dbReference type="EMBL" id="GBP93985.1"/>
    </source>
</evidence>
<comment type="caution">
    <text evidence="1">The sequence shown here is derived from an EMBL/GenBank/DDBJ whole genome shotgun (WGS) entry which is preliminary data.</text>
</comment>